<dbReference type="Pfam" id="PF13392">
    <property type="entry name" value="HNH_3"/>
    <property type="match status" value="1"/>
</dbReference>
<evidence type="ECO:0000313" key="2">
    <source>
        <dbReference type="EMBL" id="KKL67477.1"/>
    </source>
</evidence>
<comment type="caution">
    <text evidence="2">The sequence shown here is derived from an EMBL/GenBank/DDBJ whole genome shotgun (WGS) entry which is preliminary data.</text>
</comment>
<protein>
    <recommendedName>
        <fullName evidence="1">HNH nuclease domain-containing protein</fullName>
    </recommendedName>
</protein>
<dbReference type="InterPro" id="IPR044925">
    <property type="entry name" value="His-Me_finger_sf"/>
</dbReference>
<feature type="domain" description="HNH nuclease" evidence="1">
    <location>
        <begin position="107"/>
        <end position="148"/>
    </location>
</feature>
<name>A0A0F9GWJ3_9ZZZZ</name>
<dbReference type="Gene3D" id="3.90.75.20">
    <property type="match status" value="1"/>
</dbReference>
<organism evidence="2">
    <name type="scientific">marine sediment metagenome</name>
    <dbReference type="NCBI Taxonomy" id="412755"/>
    <lineage>
        <taxon>unclassified sequences</taxon>
        <taxon>metagenomes</taxon>
        <taxon>ecological metagenomes</taxon>
    </lineage>
</organism>
<evidence type="ECO:0000259" key="1">
    <source>
        <dbReference type="Pfam" id="PF13392"/>
    </source>
</evidence>
<gene>
    <name evidence="2" type="ORF">LCGC14_2134600</name>
</gene>
<dbReference type="SUPFAM" id="SSF54060">
    <property type="entry name" value="His-Me finger endonucleases"/>
    <property type="match status" value="1"/>
</dbReference>
<reference evidence="2" key="1">
    <citation type="journal article" date="2015" name="Nature">
        <title>Complex archaea that bridge the gap between prokaryotes and eukaryotes.</title>
        <authorList>
            <person name="Spang A."/>
            <person name="Saw J.H."/>
            <person name="Jorgensen S.L."/>
            <person name="Zaremba-Niedzwiedzka K."/>
            <person name="Martijn J."/>
            <person name="Lind A.E."/>
            <person name="van Eijk R."/>
            <person name="Schleper C."/>
            <person name="Guy L."/>
            <person name="Ettema T.J."/>
        </authorList>
    </citation>
    <scope>NUCLEOTIDE SEQUENCE</scope>
</reference>
<sequence>MVVVERSAPKLGEIRRAGELGYNHKQWHRQFVWVACPGCGKERWVAKGEHPRYCQPCYYEYRRDYRLDKHPNWKGGRRITDGYCDIMVSSNDEFYCMANKSGYIREHRYIMAKHLGRKLGSDEIVHHLNGIRDDNGIENLVLTKHDRHEHYTLLKQMQLKIRELEKRVRVEV</sequence>
<dbReference type="EMBL" id="LAZR01026846">
    <property type="protein sequence ID" value="KKL67477.1"/>
    <property type="molecule type" value="Genomic_DNA"/>
</dbReference>
<proteinExistence type="predicted"/>
<dbReference type="AlphaFoldDB" id="A0A0F9GWJ3"/>
<dbReference type="InterPro" id="IPR003615">
    <property type="entry name" value="HNH_nuc"/>
</dbReference>
<accession>A0A0F9GWJ3</accession>